<evidence type="ECO:0000313" key="1">
    <source>
        <dbReference type="EMBL" id="GAH14234.1"/>
    </source>
</evidence>
<sequence length="44" mass="5055">SFIEDVRDMETGAFVDIDTMTKGDEYAANLHKIMAILYRPFLSE</sequence>
<organism evidence="1">
    <name type="scientific">marine sediment metagenome</name>
    <dbReference type="NCBI Taxonomy" id="412755"/>
    <lineage>
        <taxon>unclassified sequences</taxon>
        <taxon>metagenomes</taxon>
        <taxon>ecological metagenomes</taxon>
    </lineage>
</organism>
<gene>
    <name evidence="1" type="ORF">S01H4_60162</name>
</gene>
<protein>
    <submittedName>
        <fullName evidence="1">Uncharacterized protein</fullName>
    </submittedName>
</protein>
<reference evidence="1" key="1">
    <citation type="journal article" date="2014" name="Front. Microbiol.">
        <title>High frequency of phylogenetically diverse reductive dehalogenase-homologous genes in deep subseafloor sedimentary metagenomes.</title>
        <authorList>
            <person name="Kawai M."/>
            <person name="Futagami T."/>
            <person name="Toyoda A."/>
            <person name="Takaki Y."/>
            <person name="Nishi S."/>
            <person name="Hori S."/>
            <person name="Arai W."/>
            <person name="Tsubouchi T."/>
            <person name="Morono Y."/>
            <person name="Uchiyama I."/>
            <person name="Ito T."/>
            <person name="Fujiyama A."/>
            <person name="Inagaki F."/>
            <person name="Takami H."/>
        </authorList>
    </citation>
    <scope>NUCLEOTIDE SEQUENCE</scope>
    <source>
        <strain evidence="1">Expedition CK06-06</strain>
    </source>
</reference>
<name>X1EAR3_9ZZZZ</name>
<feature type="non-terminal residue" evidence="1">
    <location>
        <position position="1"/>
    </location>
</feature>
<dbReference type="EMBL" id="BART01035412">
    <property type="protein sequence ID" value="GAH14234.1"/>
    <property type="molecule type" value="Genomic_DNA"/>
</dbReference>
<comment type="caution">
    <text evidence="1">The sequence shown here is derived from an EMBL/GenBank/DDBJ whole genome shotgun (WGS) entry which is preliminary data.</text>
</comment>
<proteinExistence type="predicted"/>
<dbReference type="AlphaFoldDB" id="X1EAR3"/>
<accession>X1EAR3</accession>